<feature type="compositionally biased region" description="Gly residues" evidence="2">
    <location>
        <begin position="28"/>
        <end position="37"/>
    </location>
</feature>
<feature type="region of interest" description="Disordered" evidence="2">
    <location>
        <begin position="27"/>
        <end position="75"/>
    </location>
</feature>
<dbReference type="Gene3D" id="3.40.50.1110">
    <property type="entry name" value="SGNH hydrolase"/>
    <property type="match status" value="1"/>
</dbReference>
<protein>
    <recommendedName>
        <fullName evidence="3">Sialate O-acetylesterase domain-containing protein</fullName>
    </recommendedName>
</protein>
<sequence length="322" mass="33426">MKSAYLSLVLSVFVCSLGCSDGGDGDASAGGGGGAAGGAQSSSTGSDAMSGTGGAATTGGTGGGATSGTGGGGTGGAPADNANMVFLLIGQSNMEGVPQPQAEDKVENPRVKVLAYDNCTNVGRTYNEWYTASPPLHSCGAGVGPGDYFARTLAEAYPTANIWLVPNAINGVDIDFFRKGVRSSRRGEFRIPPDDHWNGAYEWVIERARLGQEKGTIRGIIFHQGESDSGQQAWLDKVAGMVSDLRSDLELGEVPFIAGELLYSGCCRGHNTIVNQIPGRIPNSFVVSAEGLAAMDQYHFDLAGQRTLGRRYGETMLEALGD</sequence>
<dbReference type="InterPro" id="IPR036514">
    <property type="entry name" value="SGNH_hydro_sf"/>
</dbReference>
<feature type="domain" description="Sialate O-acetylesterase" evidence="3">
    <location>
        <begin position="84"/>
        <end position="317"/>
    </location>
</feature>
<dbReference type="OrthoDB" id="7869753at2"/>
<dbReference type="InterPro" id="IPR005181">
    <property type="entry name" value="SASA"/>
</dbReference>
<dbReference type="RefSeq" id="WP_159396841.1">
    <property type="nucleotide sequence ID" value="NZ_CP012673.1"/>
</dbReference>
<dbReference type="InterPro" id="IPR052940">
    <property type="entry name" value="Carb_Esterase_6"/>
</dbReference>
<dbReference type="Proteomes" id="UP000238348">
    <property type="component" value="Chromosome"/>
</dbReference>
<gene>
    <name evidence="4" type="ORF">SOCE26_023630</name>
</gene>
<evidence type="ECO:0000313" key="5">
    <source>
        <dbReference type="Proteomes" id="UP000238348"/>
    </source>
</evidence>
<dbReference type="SUPFAM" id="SSF52266">
    <property type="entry name" value="SGNH hydrolase"/>
    <property type="match status" value="1"/>
</dbReference>
<proteinExistence type="predicted"/>
<accession>A0A2L0ENS5</accession>
<organism evidence="4 5">
    <name type="scientific">Sorangium cellulosum</name>
    <name type="common">Polyangium cellulosum</name>
    <dbReference type="NCBI Taxonomy" id="56"/>
    <lineage>
        <taxon>Bacteria</taxon>
        <taxon>Pseudomonadati</taxon>
        <taxon>Myxococcota</taxon>
        <taxon>Polyangia</taxon>
        <taxon>Polyangiales</taxon>
        <taxon>Polyangiaceae</taxon>
        <taxon>Sorangium</taxon>
    </lineage>
</organism>
<feature type="compositionally biased region" description="Gly residues" evidence="2">
    <location>
        <begin position="51"/>
        <end position="75"/>
    </location>
</feature>
<dbReference type="PANTHER" id="PTHR31988:SF19">
    <property type="entry name" value="9-O-ACETYL-N-ACETYLNEURAMINIC ACID DEACETYLASE-RELATED"/>
    <property type="match status" value="1"/>
</dbReference>
<dbReference type="Pfam" id="PF03629">
    <property type="entry name" value="SASA"/>
    <property type="match status" value="1"/>
</dbReference>
<feature type="compositionally biased region" description="Low complexity" evidence="2">
    <location>
        <begin position="38"/>
        <end position="50"/>
    </location>
</feature>
<evidence type="ECO:0000313" key="4">
    <source>
        <dbReference type="EMBL" id="AUX40961.1"/>
    </source>
</evidence>
<name>A0A2L0ENS5_SORCE</name>
<evidence type="ECO:0000256" key="2">
    <source>
        <dbReference type="SAM" id="MobiDB-lite"/>
    </source>
</evidence>
<evidence type="ECO:0000259" key="3">
    <source>
        <dbReference type="Pfam" id="PF03629"/>
    </source>
</evidence>
<dbReference type="AlphaFoldDB" id="A0A2L0ENS5"/>
<dbReference type="PANTHER" id="PTHR31988">
    <property type="entry name" value="ESTERASE, PUTATIVE (DUF303)-RELATED"/>
    <property type="match status" value="1"/>
</dbReference>
<evidence type="ECO:0000256" key="1">
    <source>
        <dbReference type="ARBA" id="ARBA00022801"/>
    </source>
</evidence>
<keyword evidence="1" id="KW-0378">Hydrolase</keyword>
<reference evidence="4 5" key="1">
    <citation type="submission" date="2015-09" db="EMBL/GenBank/DDBJ databases">
        <title>Sorangium comparison.</title>
        <authorList>
            <person name="Zaburannyi N."/>
            <person name="Bunk B."/>
            <person name="Overmann J."/>
            <person name="Mueller R."/>
        </authorList>
    </citation>
    <scope>NUCLEOTIDE SEQUENCE [LARGE SCALE GENOMIC DNA]</scope>
    <source>
        <strain evidence="4 5">So ce26</strain>
    </source>
</reference>
<dbReference type="GO" id="GO:0016788">
    <property type="term" value="F:hydrolase activity, acting on ester bonds"/>
    <property type="evidence" value="ECO:0007669"/>
    <property type="project" value="UniProtKB-ARBA"/>
</dbReference>
<dbReference type="EMBL" id="CP012673">
    <property type="protein sequence ID" value="AUX40961.1"/>
    <property type="molecule type" value="Genomic_DNA"/>
</dbReference>